<reference evidence="2" key="1">
    <citation type="submission" date="2021-01" db="UniProtKB">
        <authorList>
            <consortium name="EnsemblPlants"/>
        </authorList>
    </citation>
    <scope>IDENTIFICATION</scope>
</reference>
<dbReference type="EnsemblPlants" id="Kaladp1314s0019.1.v1.1">
    <property type="protein sequence ID" value="Kaladp1314s0019.1.v1.1"/>
    <property type="gene ID" value="Kaladp1314s0019.v1.1"/>
</dbReference>
<dbReference type="Gramene" id="Kaladp1314s0019.1.v1.1">
    <property type="protein sequence ID" value="Kaladp1314s0019.1.v1.1"/>
    <property type="gene ID" value="Kaladp1314s0019.v1.1"/>
</dbReference>
<dbReference type="PANTHER" id="PTHR34451:SF7">
    <property type="entry name" value="PHD FINGER FAMILY PROTEIN"/>
    <property type="match status" value="1"/>
</dbReference>
<protein>
    <submittedName>
        <fullName evidence="2">Uncharacterized protein</fullName>
    </submittedName>
</protein>
<evidence type="ECO:0000313" key="3">
    <source>
        <dbReference type="Proteomes" id="UP000594263"/>
    </source>
</evidence>
<dbReference type="Proteomes" id="UP000594263">
    <property type="component" value="Unplaced"/>
</dbReference>
<sequence length="253" mass="28065">SMSPPPNTTSTECGNCSFNDRWLLHYVRLRGEHRRLCTSCVLKLHPASFCPICLREPCLITSGWFARSVRRSVTRAASPIRIMWSYTCPTCIESSFGLFNVTRNSDQRLEIDLKSAKVLLCAAQIAAESMTRAMHMSEADAARRVQEGAVSRKRAKEALEDSCAVVAREKCRKLREDTSAGGSHDRNGGAESRSRDRMVLGISAPRSWSSVGLENRLNNRDLVLGAAGNSNVVRVDDKRDKSSNGDVRRSIFS</sequence>
<organism evidence="2 3">
    <name type="scientific">Kalanchoe fedtschenkoi</name>
    <name type="common">Lavender scallops</name>
    <name type="synonym">South American air plant</name>
    <dbReference type="NCBI Taxonomy" id="63787"/>
    <lineage>
        <taxon>Eukaryota</taxon>
        <taxon>Viridiplantae</taxon>
        <taxon>Streptophyta</taxon>
        <taxon>Embryophyta</taxon>
        <taxon>Tracheophyta</taxon>
        <taxon>Spermatophyta</taxon>
        <taxon>Magnoliopsida</taxon>
        <taxon>eudicotyledons</taxon>
        <taxon>Gunneridae</taxon>
        <taxon>Pentapetalae</taxon>
        <taxon>Saxifragales</taxon>
        <taxon>Crassulaceae</taxon>
        <taxon>Kalanchoe</taxon>
    </lineage>
</organism>
<proteinExistence type="predicted"/>
<dbReference type="PANTHER" id="PTHR34451">
    <property type="entry name" value="PHD FINGER FAMILY PROTEIN"/>
    <property type="match status" value="1"/>
</dbReference>
<dbReference type="OMA" id="HTHIHCA"/>
<name>A0A7N1A9Y8_KALFE</name>
<evidence type="ECO:0000313" key="2">
    <source>
        <dbReference type="EnsemblPlants" id="Kaladp1314s0019.1.v1.1"/>
    </source>
</evidence>
<evidence type="ECO:0000256" key="1">
    <source>
        <dbReference type="SAM" id="MobiDB-lite"/>
    </source>
</evidence>
<feature type="region of interest" description="Disordered" evidence="1">
    <location>
        <begin position="175"/>
        <end position="198"/>
    </location>
</feature>
<accession>A0A7N1A9Y8</accession>
<dbReference type="AlphaFoldDB" id="A0A7N1A9Y8"/>
<keyword evidence="3" id="KW-1185">Reference proteome</keyword>